<proteinExistence type="predicted"/>
<evidence type="ECO:0000256" key="3">
    <source>
        <dbReference type="PROSITE-ProRule" id="PRU00023"/>
    </source>
</evidence>
<feature type="repeat" description="ANK" evidence="3">
    <location>
        <begin position="1023"/>
        <end position="1055"/>
    </location>
</feature>
<feature type="region of interest" description="Disordered" evidence="4">
    <location>
        <begin position="180"/>
        <end position="210"/>
    </location>
</feature>
<dbReference type="InterPro" id="IPR035994">
    <property type="entry name" value="Nucleoside_phosphorylase_sf"/>
</dbReference>
<name>A0A8H6LBI5_FUSOX</name>
<dbReference type="InterPro" id="IPR036770">
    <property type="entry name" value="Ankyrin_rpt-contain_sf"/>
</dbReference>
<dbReference type="Pfam" id="PF00023">
    <property type="entry name" value="Ank"/>
    <property type="match status" value="2"/>
</dbReference>
<feature type="repeat" description="ANK" evidence="3">
    <location>
        <begin position="1287"/>
        <end position="1319"/>
    </location>
</feature>
<dbReference type="InterPro" id="IPR027417">
    <property type="entry name" value="P-loop_NTPase"/>
</dbReference>
<evidence type="ECO:0000313" key="6">
    <source>
        <dbReference type="EMBL" id="KAF6514187.1"/>
    </source>
</evidence>
<feature type="repeat" description="ANK" evidence="3">
    <location>
        <begin position="1122"/>
        <end position="1154"/>
    </location>
</feature>
<feature type="repeat" description="ANK" evidence="3">
    <location>
        <begin position="1323"/>
        <end position="1352"/>
    </location>
</feature>
<feature type="repeat" description="ANK" evidence="3">
    <location>
        <begin position="990"/>
        <end position="1022"/>
    </location>
</feature>
<feature type="repeat" description="ANK" evidence="3">
    <location>
        <begin position="960"/>
        <end position="989"/>
    </location>
</feature>
<feature type="domain" description="Nephrocystin 3-like N-terminal" evidence="5">
    <location>
        <begin position="377"/>
        <end position="533"/>
    </location>
</feature>
<feature type="repeat" description="ANK" evidence="3">
    <location>
        <begin position="1059"/>
        <end position="1088"/>
    </location>
</feature>
<dbReference type="Proteomes" id="UP000593570">
    <property type="component" value="Unassembled WGS sequence"/>
</dbReference>
<feature type="repeat" description="ANK" evidence="3">
    <location>
        <begin position="1092"/>
        <end position="1121"/>
    </location>
</feature>
<dbReference type="Pfam" id="PF13637">
    <property type="entry name" value="Ank_4"/>
    <property type="match status" value="1"/>
</dbReference>
<keyword evidence="2 3" id="KW-0040">ANK repeat</keyword>
<dbReference type="PROSITE" id="PS50297">
    <property type="entry name" value="ANK_REP_REGION"/>
    <property type="match status" value="20"/>
</dbReference>
<dbReference type="Gene3D" id="3.40.50.1580">
    <property type="entry name" value="Nucleoside phosphorylase domain"/>
    <property type="match status" value="1"/>
</dbReference>
<feature type="repeat" description="ANK" evidence="3">
    <location>
        <begin position="1353"/>
        <end position="1385"/>
    </location>
</feature>
<dbReference type="InterPro" id="IPR056884">
    <property type="entry name" value="NPHP3-like_N"/>
</dbReference>
<feature type="repeat" description="ANK" evidence="3">
    <location>
        <begin position="924"/>
        <end position="956"/>
    </location>
</feature>
<dbReference type="InterPro" id="IPR051165">
    <property type="entry name" value="Multifunctional_ANK_Repeat"/>
</dbReference>
<feature type="repeat" description="ANK" evidence="3">
    <location>
        <begin position="1254"/>
        <end position="1286"/>
    </location>
</feature>
<feature type="compositionally biased region" description="Basic and acidic residues" evidence="4">
    <location>
        <begin position="180"/>
        <end position="193"/>
    </location>
</feature>
<evidence type="ECO:0000313" key="7">
    <source>
        <dbReference type="Proteomes" id="UP000593570"/>
    </source>
</evidence>
<dbReference type="SUPFAM" id="SSF53167">
    <property type="entry name" value="Purine and uridine phosphorylases"/>
    <property type="match status" value="1"/>
</dbReference>
<protein>
    <recommendedName>
        <fullName evidence="5">Nephrocystin 3-like N-terminal domain-containing protein</fullName>
    </recommendedName>
</protein>
<dbReference type="InterPro" id="IPR002110">
    <property type="entry name" value="Ankyrin_rpt"/>
</dbReference>
<feature type="repeat" description="ANK" evidence="3">
    <location>
        <begin position="858"/>
        <end position="890"/>
    </location>
</feature>
<dbReference type="SMART" id="SM00248">
    <property type="entry name" value="ANK"/>
    <property type="match status" value="20"/>
</dbReference>
<feature type="repeat" description="ANK" evidence="3">
    <location>
        <begin position="1224"/>
        <end position="1253"/>
    </location>
</feature>
<dbReference type="GO" id="GO:0003824">
    <property type="term" value="F:catalytic activity"/>
    <property type="evidence" value="ECO:0007669"/>
    <property type="project" value="InterPro"/>
</dbReference>
<feature type="repeat" description="ANK" evidence="3">
    <location>
        <begin position="1454"/>
        <end position="1483"/>
    </location>
</feature>
<organism evidence="6 7">
    <name type="scientific">Fusarium oxysporum f. sp. conglutinans</name>
    <dbReference type="NCBI Taxonomy" id="100902"/>
    <lineage>
        <taxon>Eukaryota</taxon>
        <taxon>Fungi</taxon>
        <taxon>Dikarya</taxon>
        <taxon>Ascomycota</taxon>
        <taxon>Pezizomycotina</taxon>
        <taxon>Sordariomycetes</taxon>
        <taxon>Hypocreomycetidae</taxon>
        <taxon>Hypocreales</taxon>
        <taxon>Nectriaceae</taxon>
        <taxon>Fusarium</taxon>
        <taxon>Fusarium oxysporum species complex</taxon>
    </lineage>
</organism>
<evidence type="ECO:0000256" key="1">
    <source>
        <dbReference type="ARBA" id="ARBA00022737"/>
    </source>
</evidence>
<gene>
    <name evidence="6" type="ORF">HZS61_006443</name>
</gene>
<feature type="repeat" description="ANK" evidence="3">
    <location>
        <begin position="1484"/>
        <end position="1516"/>
    </location>
</feature>
<keyword evidence="1" id="KW-0677">Repeat</keyword>
<feature type="repeat" description="ANK" evidence="3">
    <location>
        <begin position="1391"/>
        <end position="1418"/>
    </location>
</feature>
<evidence type="ECO:0000259" key="5">
    <source>
        <dbReference type="Pfam" id="PF24883"/>
    </source>
</evidence>
<comment type="caution">
    <text evidence="6">The sequence shown here is derived from an EMBL/GenBank/DDBJ whole genome shotgun (WGS) entry which is preliminary data.</text>
</comment>
<accession>A0A8H6LBI5</accession>
<dbReference type="PANTHER" id="PTHR24123:SF33">
    <property type="entry name" value="PROTEIN HOS4"/>
    <property type="match status" value="1"/>
</dbReference>
<evidence type="ECO:0000256" key="4">
    <source>
        <dbReference type="SAM" id="MobiDB-lite"/>
    </source>
</evidence>
<feature type="repeat" description="ANK" evidence="3">
    <location>
        <begin position="1155"/>
        <end position="1187"/>
    </location>
</feature>
<dbReference type="EMBL" id="JACDXP010000016">
    <property type="protein sequence ID" value="KAF6514187.1"/>
    <property type="molecule type" value="Genomic_DNA"/>
</dbReference>
<feature type="repeat" description="ANK" evidence="3">
    <location>
        <begin position="1188"/>
        <end position="1220"/>
    </location>
</feature>
<sequence>MSNPQKYTVGWICAIATEYLAAQLFLDEEHEGPEFVSANDSNHYTLGKIGKHNVVIAVLPHGEYGISSAAGVAKDMLHSFPNVRFGLMVGIGGGAPTPEHDIRLGDVVVSASGHGKGGVFQYDFGKAVQGQEFQETGFLNQPPTILRTAVHGLLTQYKRKGHQLDKHINDILVENPRLKKEFQRPESSTDRLYHSSKVHPPDDQSSCAKTCGGDRSTLLVRSDRTEYEDNPAIHYGLIASANHLMKDALIRDALASKKGVLCFEMEAAGLMNHFPCLVIRGICDYSDSHKNKEWQGFAAMTAAAYAKDLLRQIPPSKVEAEKPISEILSSIESTGNETKHAVMSMASDHHFVKIERWLSPSDYSTNANLARTRRHPGTGTWLLDSSAFREWTAGTRQHLWLYGLAGAGKTILSTTILDHLLQIDTHTTLAFFFDFNDPGKQKLENLLRSLAVQLYHSGNEAASRLDTLFASHDYGRRQPDTNALSACVDTMIQTAGKVFIIIDALDECTTREELLQWLKHLASRKAQLIVTGRPEVEFQSAIPRSFDEHNCVLLDKQAVNADIRSYVEATLEQRSDFVEKKLCPSLLGEMRDKIGNGADGMFRWAACQLDSLARCLSPRDIKIGLRSLPRDLNETYYRMLQNIPSEYKSGAIRLLQFLVYTKRPLTLAEAIEVIATEIDREPRGFDVDGRLSLKADVLRYCPSLVIIAEVTKYAETVEELHLAHFSVKEYLLEQAQFDLESASIVITRTCLTYLGDITNNCSTIRSDFPMARYAAEYWMDYAVSANTSEDIVRITVSFLRDETTFQRWCRLYQADNPWVNEPGPPRASRLYYACLGGLSWAARDLTTEGVDVNSQGGYYGNALQAASLKGNLEVVQLLLDKGADVNAQGGEYGNALQAASHNGNRGTVQLLLDKGADINAQGGEYDNAVYAALDGGNLEVVQLLLDKGADVNAQGGLYGNALQTASYKGNLEVVQLLLDKGADINAQGGYYGNALQAASYEGHLEIVQLLVDKGADANAQGGEYANALYAASYKGNLEVVQLLLDKGADVNAQGGFYGNALQAALDGGNLEVVQLLLDKGADVNAQGGLYGNALQAALDGGNLEVVQLLLDKGADINAQGGYYGNALQAASYEGHLEVVQLLLDKGADINAQGGRYGNALQAASAKGNRGTVQLLLDKGADINAQGGEYGNALQAASHNGSLEVVQLLLDKRADVNAQGGLYGNALQAASFNGNLEVVQLLLDKGTDVNAQGGRYGNALQAASYEGHLEIVQLLLDKGADANAQGGYYDNAVYAASYEGNLEVVQLLLDKGADVNAQGGFYGNALQAASLEGHLEVVQLLLDKGADINAQGGEYDNAVYAALDGGNLEVVQLLLDKGADVNAQGGLYGDVLQTASAKGNLEVVQLLLDKGADVNVQSRDGNALYAASHNGNRKVVQLLLDNGADVNAQGGFFGNALQAASFNGNLEVVQLLLDKGADVNAQGGRYGNALQAASYEGHLEIVQLLVDKGADANAQGGYYANAPQAASFNSI</sequence>
<dbReference type="PANTHER" id="PTHR24123">
    <property type="entry name" value="ANKYRIN REPEAT-CONTAINING"/>
    <property type="match status" value="1"/>
</dbReference>
<dbReference type="PROSITE" id="PS50088">
    <property type="entry name" value="ANK_REPEAT"/>
    <property type="match status" value="20"/>
</dbReference>
<evidence type="ECO:0000256" key="2">
    <source>
        <dbReference type="ARBA" id="ARBA00023043"/>
    </source>
</evidence>
<dbReference type="Pfam" id="PF12796">
    <property type="entry name" value="Ank_2"/>
    <property type="match status" value="6"/>
</dbReference>
<dbReference type="GO" id="GO:0009116">
    <property type="term" value="P:nucleoside metabolic process"/>
    <property type="evidence" value="ECO:0007669"/>
    <property type="project" value="InterPro"/>
</dbReference>
<dbReference type="Pfam" id="PF24883">
    <property type="entry name" value="NPHP3_N"/>
    <property type="match status" value="1"/>
</dbReference>
<dbReference type="SUPFAM" id="SSF52540">
    <property type="entry name" value="P-loop containing nucleoside triphosphate hydrolases"/>
    <property type="match status" value="1"/>
</dbReference>
<reference evidence="6 7" key="1">
    <citation type="journal article" date="2020" name="bioRxiv">
        <title>A chromosome-scale genome assembly for the Fusarium oxysporum strain Fo5176 to establish a model Arabidopsis-fungal pathosystem.</title>
        <authorList>
            <person name="Fokkens L."/>
            <person name="Guo L."/>
            <person name="Dora S."/>
            <person name="Wang B."/>
            <person name="Ye K."/>
            <person name="Sanchez-Rodriguez C."/>
            <person name="Croll D."/>
        </authorList>
    </citation>
    <scope>NUCLEOTIDE SEQUENCE [LARGE SCALE GENOMIC DNA]</scope>
    <source>
        <strain evidence="6 7">Fo5176</strain>
    </source>
</reference>
<dbReference type="Gene3D" id="3.40.50.300">
    <property type="entry name" value="P-loop containing nucleotide triphosphate hydrolases"/>
    <property type="match status" value="1"/>
</dbReference>
<dbReference type="SUPFAM" id="SSF48403">
    <property type="entry name" value="Ankyrin repeat"/>
    <property type="match status" value="2"/>
</dbReference>
<feature type="repeat" description="ANK" evidence="3">
    <location>
        <begin position="1418"/>
        <end position="1450"/>
    </location>
</feature>
<dbReference type="Gene3D" id="1.25.40.20">
    <property type="entry name" value="Ankyrin repeat-containing domain"/>
    <property type="match status" value="6"/>
</dbReference>
<feature type="repeat" description="ANK" evidence="3">
    <location>
        <begin position="891"/>
        <end position="923"/>
    </location>
</feature>